<organism evidence="20 21">
    <name type="scientific">Oryzias latipes</name>
    <name type="common">Japanese rice fish</name>
    <name type="synonym">Japanese killifish</name>
    <dbReference type="NCBI Taxonomy" id="8090"/>
    <lineage>
        <taxon>Eukaryota</taxon>
        <taxon>Metazoa</taxon>
        <taxon>Chordata</taxon>
        <taxon>Craniata</taxon>
        <taxon>Vertebrata</taxon>
        <taxon>Euteleostomi</taxon>
        <taxon>Actinopterygii</taxon>
        <taxon>Neopterygii</taxon>
        <taxon>Teleostei</taxon>
        <taxon>Neoteleostei</taxon>
        <taxon>Acanthomorphata</taxon>
        <taxon>Ovalentaria</taxon>
        <taxon>Atherinomorphae</taxon>
        <taxon>Beloniformes</taxon>
        <taxon>Adrianichthyidae</taxon>
        <taxon>Oryziinae</taxon>
        <taxon>Oryzias</taxon>
    </lineage>
</organism>
<dbReference type="SUPFAM" id="SSF56112">
    <property type="entry name" value="Protein kinase-like (PK-like)"/>
    <property type="match status" value="1"/>
</dbReference>
<dbReference type="Gene3D" id="3.40.50.2300">
    <property type="match status" value="1"/>
</dbReference>
<evidence type="ECO:0000259" key="19">
    <source>
        <dbReference type="PROSITE" id="PS50125"/>
    </source>
</evidence>
<dbReference type="SMART" id="SM00044">
    <property type="entry name" value="CYCc"/>
    <property type="match status" value="1"/>
</dbReference>
<keyword evidence="11 13" id="KW-0456">Lyase</keyword>
<dbReference type="GeneTree" id="ENSGT00940000156985"/>
<dbReference type="PROSITE" id="PS50011">
    <property type="entry name" value="PROTEIN_KINASE_DOM"/>
    <property type="match status" value="1"/>
</dbReference>
<dbReference type="PROSITE" id="PS50125">
    <property type="entry name" value="GUANYLATE_CYCLASE_2"/>
    <property type="match status" value="1"/>
</dbReference>
<feature type="domain" description="Protein kinase" evidence="18">
    <location>
        <begin position="465"/>
        <end position="745"/>
    </location>
</feature>
<dbReference type="CDD" id="cd14042">
    <property type="entry name" value="PK_GC-A_B"/>
    <property type="match status" value="1"/>
</dbReference>
<evidence type="ECO:0000256" key="6">
    <source>
        <dbReference type="ARBA" id="ARBA00022989"/>
    </source>
</evidence>
<dbReference type="Pfam" id="PF00211">
    <property type="entry name" value="Guanylate_cyc"/>
    <property type="match status" value="1"/>
</dbReference>
<dbReference type="GO" id="GO:0004672">
    <property type="term" value="F:protein kinase activity"/>
    <property type="evidence" value="ECO:0007669"/>
    <property type="project" value="InterPro"/>
</dbReference>
<evidence type="ECO:0000256" key="8">
    <source>
        <dbReference type="ARBA" id="ARBA00023136"/>
    </source>
</evidence>
<dbReference type="FunFam" id="3.30.70.1230:FF:000004">
    <property type="entry name" value="Guanylate cyclase"/>
    <property type="match status" value="1"/>
</dbReference>
<dbReference type="GO" id="GO:0004383">
    <property type="term" value="F:guanylate cyclase activity"/>
    <property type="evidence" value="ECO:0007669"/>
    <property type="project" value="UniProtKB-EC"/>
</dbReference>
<dbReference type="PANTHER" id="PTHR11920">
    <property type="entry name" value="GUANYLYL CYCLASE"/>
    <property type="match status" value="1"/>
</dbReference>
<dbReference type="InterPro" id="IPR001828">
    <property type="entry name" value="ANF_lig-bd_rcpt"/>
</dbReference>
<dbReference type="Bgee" id="ENSORLG00000001459">
    <property type="expression patterns" value="Expressed in mesonephros and 15 other cell types or tissues"/>
</dbReference>
<evidence type="ECO:0000256" key="13">
    <source>
        <dbReference type="RuleBase" id="RU000405"/>
    </source>
</evidence>
<dbReference type="Ensembl" id="ENSORLT00000037742.1">
    <property type="protein sequence ID" value="ENSORLP00000040248.1"/>
    <property type="gene ID" value="ENSORLG00000001459.2"/>
</dbReference>
<reference evidence="20" key="3">
    <citation type="submission" date="2025-09" db="UniProtKB">
        <authorList>
            <consortium name="Ensembl"/>
        </authorList>
    </citation>
    <scope>IDENTIFICATION</scope>
    <source>
        <strain evidence="20">Hd-rR</strain>
    </source>
</reference>
<keyword evidence="15" id="KW-0175">Coiled coil</keyword>
<keyword evidence="8 16" id="KW-0472">Membrane</keyword>
<dbReference type="FunFam" id="3.30.200.20:FF:001106">
    <property type="entry name" value="Guanylate cyclase"/>
    <property type="match status" value="1"/>
</dbReference>
<comment type="similarity">
    <text evidence="13">Belongs to the adenylyl cyclase class-4/guanylyl cyclase family.</text>
</comment>
<evidence type="ECO:0000256" key="12">
    <source>
        <dbReference type="ARBA" id="ARBA00023293"/>
    </source>
</evidence>
<evidence type="ECO:0000256" key="7">
    <source>
        <dbReference type="ARBA" id="ARBA00023134"/>
    </source>
</evidence>
<dbReference type="Proteomes" id="UP000001038">
    <property type="component" value="Chromosome 11"/>
</dbReference>
<sequence>MASWFFTLLLLQLGEASLSSENTTDDLQEVTLAAILPLTNTDYPWAWPRVAPALYRAVDSVNSDPHLLPGLKLQLVHGSSENREGFCSDSAAPLVAVDLKLSHDPWAFIGPGCDYSSSPVARFTTHWDVPMVTAGARADGFSKFAAVTNTGPTHKKLGEFSLKIQETFGWHHHTMLIFSDNKDDNDERTCYFAIEGLYSLMGKHNITVFDYFVESNINHKELVQIIQKNGRVVYLCCSWDNMRSLMVQFWKEGVDLENYVFFFIDLFAEGLGGEKPGMPWFRGDQDDHAARLAFRVRHPSIFNSFSVYNLSTTITPQSFMQIKMCSEPVWCVVSAGVMGTVEMDKFGDREIDFALWDMTDINSGKFEVKHLPKGLNFQWPGGSPPLEVPECGFKNDNPACLTSTVTMHQMVAMVICFVFVIIITITIFIYRKLKLENELAAQLWRVSWVDIQMSNLDKVLRRACSRLTISMKGSNYGSLMTMEGNLQIYTKTGYYKGNLVAIKYINKKRIELTRNVLFELKHMRDVHNEHLTRFIGACVDPPNMCIITEYCPRGSLQDLMESESMTLDWMFRYSLINDIVKGMTFLHNSVIFSHGNLKSSNCVVDSRFVLKITDYGLQSLRTSSCPDDTHAYYARKLWTAPELLRTEDPPLCGTQKGDVYSFGIILQELALLKGVFYIDTHTLIPKEIIQGVIRGGVPLLRPSLCFHSHSEELGVLMQRCWCEEPGERPDFNTIKILLRKQHRGYGSNILDNLLSRMEQYANNLEELVEERTQAYNEEKRKAEALLYQILPHSVADQLKRGETVQAEAFDSVTIYFSDIVGFTALSAESTPLQVVTLLNDLYTCFDAIIDNFDVYKVETIGDAYMVVSGLPVRNGKLHGREVARMALALLDAVKSFKIRHRPSQQLRLRIGVHSGPVCAGVVGLKMPRYCLFGDTVNTASRMESTGEALKIHVSEATRQVLQEFNTFQLQPRGEIEVKGKGHMRTYWLQGEDNSNG</sequence>
<evidence type="ECO:0000313" key="21">
    <source>
        <dbReference type="Proteomes" id="UP000001038"/>
    </source>
</evidence>
<evidence type="ECO:0000256" key="2">
    <source>
        <dbReference type="ARBA" id="ARBA00012202"/>
    </source>
</evidence>
<feature type="signal peptide" evidence="17">
    <location>
        <begin position="1"/>
        <end position="16"/>
    </location>
</feature>
<dbReference type="GO" id="GO:0005524">
    <property type="term" value="F:ATP binding"/>
    <property type="evidence" value="ECO:0007669"/>
    <property type="project" value="InterPro"/>
</dbReference>
<dbReference type="Gene3D" id="6.10.250.780">
    <property type="match status" value="1"/>
</dbReference>
<evidence type="ECO:0000256" key="15">
    <source>
        <dbReference type="SAM" id="Coils"/>
    </source>
</evidence>
<evidence type="ECO:0000256" key="5">
    <source>
        <dbReference type="ARBA" id="ARBA00022741"/>
    </source>
</evidence>
<dbReference type="Gene3D" id="3.30.70.1230">
    <property type="entry name" value="Nucleotide cyclase"/>
    <property type="match status" value="1"/>
</dbReference>
<feature type="coiled-coil region" evidence="15">
    <location>
        <begin position="750"/>
        <end position="781"/>
    </location>
</feature>
<keyword evidence="3 16" id="KW-0812">Transmembrane</keyword>
<evidence type="ECO:0000256" key="16">
    <source>
        <dbReference type="SAM" id="Phobius"/>
    </source>
</evidence>
<gene>
    <name evidence="20" type="primary">npr1a</name>
</gene>
<name>A0A3B3I871_ORYLA</name>
<dbReference type="InterPro" id="IPR011645">
    <property type="entry name" value="HNOB_dom_associated"/>
</dbReference>
<comment type="catalytic activity">
    <reaction evidence="14">
        <text>GTP = 3',5'-cyclic GMP + diphosphate</text>
        <dbReference type="Rhea" id="RHEA:13665"/>
        <dbReference type="ChEBI" id="CHEBI:33019"/>
        <dbReference type="ChEBI" id="CHEBI:37565"/>
        <dbReference type="ChEBI" id="CHEBI:57746"/>
        <dbReference type="EC" id="4.6.1.2"/>
    </reaction>
</comment>
<protein>
    <recommendedName>
        <fullName evidence="2 14">Guanylate cyclase</fullName>
        <ecNumber evidence="2 14">4.6.1.2</ecNumber>
    </recommendedName>
</protein>
<evidence type="ECO:0000259" key="18">
    <source>
        <dbReference type="PROSITE" id="PS50011"/>
    </source>
</evidence>
<dbReference type="InterPro" id="IPR001170">
    <property type="entry name" value="ANPR/GUC"/>
</dbReference>
<proteinExistence type="inferred from homology"/>
<dbReference type="PROSITE" id="PS00452">
    <property type="entry name" value="GUANYLATE_CYCLASE_1"/>
    <property type="match status" value="1"/>
</dbReference>
<dbReference type="Pfam" id="PF07701">
    <property type="entry name" value="HNOBA"/>
    <property type="match status" value="1"/>
</dbReference>
<evidence type="ECO:0000256" key="11">
    <source>
        <dbReference type="ARBA" id="ARBA00023239"/>
    </source>
</evidence>
<dbReference type="GO" id="GO:0035556">
    <property type="term" value="P:intracellular signal transduction"/>
    <property type="evidence" value="ECO:0007669"/>
    <property type="project" value="InterPro"/>
</dbReference>
<evidence type="ECO:0000256" key="10">
    <source>
        <dbReference type="ARBA" id="ARBA00023180"/>
    </source>
</evidence>
<evidence type="ECO:0000313" key="20">
    <source>
        <dbReference type="Ensembl" id="ENSORLP00000040248.1"/>
    </source>
</evidence>
<dbReference type="GO" id="GO:0005525">
    <property type="term" value="F:GTP binding"/>
    <property type="evidence" value="ECO:0007669"/>
    <property type="project" value="UniProtKB-KW"/>
</dbReference>
<dbReference type="InterPro" id="IPR011009">
    <property type="entry name" value="Kinase-like_dom_sf"/>
</dbReference>
<dbReference type="InterPro" id="IPR028082">
    <property type="entry name" value="Peripla_BP_I"/>
</dbReference>
<dbReference type="AlphaFoldDB" id="A0A3B3I871"/>
<dbReference type="InterPro" id="IPR001054">
    <property type="entry name" value="A/G_cyclase"/>
</dbReference>
<evidence type="ECO:0000256" key="4">
    <source>
        <dbReference type="ARBA" id="ARBA00022729"/>
    </source>
</evidence>
<comment type="subcellular location">
    <subcellularLocation>
        <location evidence="1">Photoreceptor outer segment membrane</location>
        <topology evidence="1">Single-pass type I membrane protein</topology>
    </subcellularLocation>
</comment>
<keyword evidence="7" id="KW-0342">GTP-binding</keyword>
<feature type="chain" id="PRO_5017391781" description="Guanylate cyclase" evidence="17">
    <location>
        <begin position="17"/>
        <end position="996"/>
    </location>
</feature>
<keyword evidence="21" id="KW-1185">Reference proteome</keyword>
<evidence type="ECO:0000256" key="14">
    <source>
        <dbReference type="RuleBase" id="RU003431"/>
    </source>
</evidence>
<dbReference type="Gene3D" id="1.10.510.10">
    <property type="entry name" value="Transferase(Phosphotransferase) domain 1"/>
    <property type="match status" value="1"/>
</dbReference>
<feature type="domain" description="Guanylate cyclase" evidence="19">
    <location>
        <begin position="813"/>
        <end position="943"/>
    </location>
</feature>
<reference evidence="20" key="2">
    <citation type="submission" date="2025-08" db="UniProtKB">
        <authorList>
            <consortium name="Ensembl"/>
        </authorList>
    </citation>
    <scope>IDENTIFICATION</scope>
    <source>
        <strain evidence="20">Hd-rR</strain>
    </source>
</reference>
<evidence type="ECO:0000256" key="9">
    <source>
        <dbReference type="ARBA" id="ARBA00023170"/>
    </source>
</evidence>
<keyword evidence="9" id="KW-0675">Receptor</keyword>
<dbReference type="EC" id="4.6.1.2" evidence="2 14"/>
<dbReference type="PRINTS" id="PR00255">
    <property type="entry name" value="NATPEPTIDER"/>
</dbReference>
<evidence type="ECO:0000256" key="1">
    <source>
        <dbReference type="ARBA" id="ARBA00004451"/>
    </source>
</evidence>
<keyword evidence="5" id="KW-0547">Nucleotide-binding</keyword>
<keyword evidence="12 14" id="KW-0141">cGMP biosynthesis</keyword>
<keyword evidence="4 17" id="KW-0732">Signal</keyword>
<feature type="transmembrane region" description="Helical" evidence="16">
    <location>
        <begin position="410"/>
        <end position="430"/>
    </location>
</feature>
<evidence type="ECO:0000256" key="17">
    <source>
        <dbReference type="SAM" id="SignalP"/>
    </source>
</evidence>
<dbReference type="InterPro" id="IPR029787">
    <property type="entry name" value="Nucleotide_cyclase"/>
</dbReference>
<dbReference type="InterPro" id="IPR000719">
    <property type="entry name" value="Prot_kinase_dom"/>
</dbReference>
<keyword evidence="6 16" id="KW-1133">Transmembrane helix</keyword>
<dbReference type="Pfam" id="PF07714">
    <property type="entry name" value="PK_Tyr_Ser-Thr"/>
    <property type="match status" value="1"/>
</dbReference>
<dbReference type="GO" id="GO:0016020">
    <property type="term" value="C:membrane"/>
    <property type="evidence" value="ECO:0007669"/>
    <property type="project" value="InterPro"/>
</dbReference>
<keyword evidence="10" id="KW-0325">Glycoprotein</keyword>
<dbReference type="InterPro" id="IPR018297">
    <property type="entry name" value="A/G_cyclase_CS"/>
</dbReference>
<reference evidence="20 21" key="1">
    <citation type="journal article" date="2007" name="Nature">
        <title>The medaka draft genome and insights into vertebrate genome evolution.</title>
        <authorList>
            <person name="Kasahara M."/>
            <person name="Naruse K."/>
            <person name="Sasaki S."/>
            <person name="Nakatani Y."/>
            <person name="Qu W."/>
            <person name="Ahsan B."/>
            <person name="Yamada T."/>
            <person name="Nagayasu Y."/>
            <person name="Doi K."/>
            <person name="Kasai Y."/>
            <person name="Jindo T."/>
            <person name="Kobayashi D."/>
            <person name="Shimada A."/>
            <person name="Toyoda A."/>
            <person name="Kuroki Y."/>
            <person name="Fujiyama A."/>
            <person name="Sasaki T."/>
            <person name="Shimizu A."/>
            <person name="Asakawa S."/>
            <person name="Shimizu N."/>
            <person name="Hashimoto S."/>
            <person name="Yang J."/>
            <person name="Lee Y."/>
            <person name="Matsushima K."/>
            <person name="Sugano S."/>
            <person name="Sakaizumi M."/>
            <person name="Narita T."/>
            <person name="Ohishi K."/>
            <person name="Haga S."/>
            <person name="Ohta F."/>
            <person name="Nomoto H."/>
            <person name="Nogata K."/>
            <person name="Morishita T."/>
            <person name="Endo T."/>
            <person name="Shin-I T."/>
            <person name="Takeda H."/>
            <person name="Morishita S."/>
            <person name="Kohara Y."/>
        </authorList>
    </citation>
    <scope>NUCLEOTIDE SEQUENCE [LARGE SCALE GENOMIC DNA]</scope>
    <source>
        <strain evidence="20 21">Hd-rR</strain>
    </source>
</reference>
<accession>A0A3B3I871</accession>
<dbReference type="InterPro" id="IPR050401">
    <property type="entry name" value="Cyclic_nucleotide_synthase"/>
</dbReference>
<dbReference type="Pfam" id="PF01094">
    <property type="entry name" value="ANF_receptor"/>
    <property type="match status" value="1"/>
</dbReference>
<dbReference type="SUPFAM" id="SSF53822">
    <property type="entry name" value="Periplasmic binding protein-like I"/>
    <property type="match status" value="1"/>
</dbReference>
<dbReference type="CDD" id="cd07302">
    <property type="entry name" value="CHD"/>
    <property type="match status" value="1"/>
</dbReference>
<dbReference type="InterPro" id="IPR001245">
    <property type="entry name" value="Ser-Thr/Tyr_kinase_cat_dom"/>
</dbReference>
<evidence type="ECO:0000256" key="3">
    <source>
        <dbReference type="ARBA" id="ARBA00022692"/>
    </source>
</evidence>
<dbReference type="FunFam" id="1.10.510.10:FF:000371">
    <property type="entry name" value="Guanylate cyclase"/>
    <property type="match status" value="1"/>
</dbReference>
<dbReference type="SUPFAM" id="SSF55073">
    <property type="entry name" value="Nucleotide cyclase"/>
    <property type="match status" value="1"/>
</dbReference>
<dbReference type="PANTHER" id="PTHR11920:SF491">
    <property type="entry name" value="GUANYLATE CYCLASE"/>
    <property type="match status" value="1"/>
</dbReference>